<evidence type="ECO:0000259" key="3">
    <source>
        <dbReference type="Pfam" id="PF12793"/>
    </source>
</evidence>
<reference evidence="4 5" key="1">
    <citation type="submission" date="2024-03" db="EMBL/GenBank/DDBJ databases">
        <title>Bacilli Hybrid Assemblies.</title>
        <authorList>
            <person name="Kovac J."/>
        </authorList>
    </citation>
    <scope>NUCLEOTIDE SEQUENCE [LARGE SCALE GENOMIC DNA]</scope>
    <source>
        <strain evidence="4 5">FSL R7-0666</strain>
    </source>
</reference>
<keyword evidence="5" id="KW-1185">Reference proteome</keyword>
<feature type="domain" description="Solute-binding protein family 5" evidence="2">
    <location>
        <begin position="175"/>
        <end position="391"/>
    </location>
</feature>
<dbReference type="PANTHER" id="PTHR30290">
    <property type="entry name" value="PERIPLASMIC BINDING COMPONENT OF ABC TRANSPORTER"/>
    <property type="match status" value="1"/>
</dbReference>
<dbReference type="Proteomes" id="UP001418796">
    <property type="component" value="Unassembled WGS sequence"/>
</dbReference>
<comment type="caution">
    <text evidence="4">The sequence shown here is derived from an EMBL/GenBank/DDBJ whole genome shotgun (WGS) entry which is preliminary data.</text>
</comment>
<accession>A0ABU9VDL0</accession>
<gene>
    <name evidence="4" type="ORF">MKY91_02285</name>
</gene>
<dbReference type="Gene3D" id="3.40.190.10">
    <property type="entry name" value="Periplasmic binding protein-like II"/>
    <property type="match status" value="1"/>
</dbReference>
<dbReference type="Pfam" id="PF12793">
    <property type="entry name" value="SgrR_N"/>
    <property type="match status" value="1"/>
</dbReference>
<feature type="domain" description="Transcriptional regulator SgrR N-terminal HTH" evidence="3">
    <location>
        <begin position="5"/>
        <end position="102"/>
    </location>
</feature>
<protein>
    <submittedName>
        <fullName evidence="4">ABC transporter substrate-binding protein</fullName>
    </submittedName>
</protein>
<keyword evidence="1" id="KW-0238">DNA-binding</keyword>
<evidence type="ECO:0000259" key="2">
    <source>
        <dbReference type="Pfam" id="PF00496"/>
    </source>
</evidence>
<dbReference type="EMBL" id="JBCITK010000001">
    <property type="protein sequence ID" value="MEN0641989.1"/>
    <property type="molecule type" value="Genomic_DNA"/>
</dbReference>
<dbReference type="RefSeq" id="WP_343129153.1">
    <property type="nucleotide sequence ID" value="NZ_JBCITK010000001.1"/>
</dbReference>
<proteinExistence type="predicted"/>
<dbReference type="Pfam" id="PF00496">
    <property type="entry name" value="SBP_bac_5"/>
    <property type="match status" value="1"/>
</dbReference>
<organism evidence="4 5">
    <name type="scientific">Alkalicoccobacillus gibsonii</name>
    <dbReference type="NCBI Taxonomy" id="79881"/>
    <lineage>
        <taxon>Bacteria</taxon>
        <taxon>Bacillati</taxon>
        <taxon>Bacillota</taxon>
        <taxon>Bacilli</taxon>
        <taxon>Bacillales</taxon>
        <taxon>Bacillaceae</taxon>
        <taxon>Alkalicoccobacillus</taxon>
    </lineage>
</organism>
<evidence type="ECO:0000256" key="1">
    <source>
        <dbReference type="ARBA" id="ARBA00023125"/>
    </source>
</evidence>
<dbReference type="InterPro" id="IPR000914">
    <property type="entry name" value="SBP_5_dom"/>
</dbReference>
<name>A0ABU9VDL0_9BACI</name>
<evidence type="ECO:0000313" key="4">
    <source>
        <dbReference type="EMBL" id="MEN0641989.1"/>
    </source>
</evidence>
<dbReference type="InterPro" id="IPR039424">
    <property type="entry name" value="SBP_5"/>
</dbReference>
<sequence>MKPFDHYKQLTQHFEIQGTPHQIPTSLVDLEQVLFCSRRNVNFIMKKLRSLGWLEWKPGVGRSKQSYLIFHKTIQELQLEEIQELFDQRQLKQMFSLIEELNHTEEWKDELYGWINSKLGFQQETDVDTKKDVLQFPYFREIGRLDPVHVFRQMEMHLIHQVFDGLTKRNSFSGEVYPHLAHSWEVNVELNKWVFHLRKRVYFHNGRELTSEDVEYTLKRLINGNQWMVSGLCVIRQLDRYTIALDFEKPCPLLLRYLALPQTVILQKTDDTHYTKPIGTGPFQIVDHEPELIELHAVDTYFKERPLLDIIRIWTLPSSIQWRKDAQFYPYVPSKGKAHITTWSKNNRVDLERKVLICNTYKNGNMKNIQIRRRLRATIDKEQMINELGENRLSSCESLYGEEAKITNQAVPETTELISLTLYTNAHSLNVNDAAWLTRELRTNGFRLKVVTVPILELVQKRTRDKADLILVSMVNTSDLELSFIQFLLGHNEWFIHMFDSKQSEMLKNLAQVACLEQDPTDILKQIDDHLFQSVSIIPLYLTKQESYTHPNALGVELDDYGFLDYQKCWFQPPKIKEEPK</sequence>
<dbReference type="SUPFAM" id="SSF53850">
    <property type="entry name" value="Periplasmic binding protein-like II"/>
    <property type="match status" value="1"/>
</dbReference>
<dbReference type="PANTHER" id="PTHR30290:SF72">
    <property type="entry name" value="HTH-TYPE TRANSCRIPTIONAL REGULATOR SGRR"/>
    <property type="match status" value="1"/>
</dbReference>
<dbReference type="InterPro" id="IPR025370">
    <property type="entry name" value="SgrR_HTH_N"/>
</dbReference>
<dbReference type="Gene3D" id="3.10.105.10">
    <property type="entry name" value="Dipeptide-binding Protein, Domain 3"/>
    <property type="match status" value="1"/>
</dbReference>
<evidence type="ECO:0000313" key="5">
    <source>
        <dbReference type="Proteomes" id="UP001418796"/>
    </source>
</evidence>